<reference evidence="1" key="2">
    <citation type="submission" date="2020-10" db="EMBL/GenBank/DDBJ databases">
        <authorList>
            <person name="Cooper E.A."/>
            <person name="Brenton Z.W."/>
            <person name="Flinn B.S."/>
            <person name="Jenkins J."/>
            <person name="Shu S."/>
            <person name="Flowers D."/>
            <person name="Luo F."/>
            <person name="Wang Y."/>
            <person name="Xia P."/>
            <person name="Barry K."/>
            <person name="Daum C."/>
            <person name="Lipzen A."/>
            <person name="Yoshinaga Y."/>
            <person name="Schmutz J."/>
            <person name="Saski C."/>
            <person name="Vermerris W."/>
            <person name="Kresovich S."/>
        </authorList>
    </citation>
    <scope>NUCLEOTIDE SEQUENCE</scope>
</reference>
<dbReference type="EMBL" id="CM027684">
    <property type="protein sequence ID" value="KAG0529470.1"/>
    <property type="molecule type" value="Genomic_DNA"/>
</dbReference>
<name>A0A921QZ34_SORBI</name>
<sequence length="65" mass="7186">MFRRVLPSQNHRPIPRFATSFPQPVFENMQPGESPDAAVARAVWEDLGARARVWILGAAGAGVRE</sequence>
<gene>
    <name evidence="1" type="ORF">BDA96_05G100900</name>
</gene>
<proteinExistence type="predicted"/>
<evidence type="ECO:0000313" key="1">
    <source>
        <dbReference type="EMBL" id="KAG0529470.1"/>
    </source>
</evidence>
<protein>
    <submittedName>
        <fullName evidence="1">Uncharacterized protein</fullName>
    </submittedName>
</protein>
<dbReference type="CDD" id="cd02883">
    <property type="entry name" value="NUDIX_Hydrolase"/>
    <property type="match status" value="1"/>
</dbReference>
<evidence type="ECO:0000313" key="2">
    <source>
        <dbReference type="Proteomes" id="UP000807115"/>
    </source>
</evidence>
<organism evidence="1 2">
    <name type="scientific">Sorghum bicolor</name>
    <name type="common">Sorghum</name>
    <name type="synonym">Sorghum vulgare</name>
    <dbReference type="NCBI Taxonomy" id="4558"/>
    <lineage>
        <taxon>Eukaryota</taxon>
        <taxon>Viridiplantae</taxon>
        <taxon>Streptophyta</taxon>
        <taxon>Embryophyta</taxon>
        <taxon>Tracheophyta</taxon>
        <taxon>Spermatophyta</taxon>
        <taxon>Magnoliopsida</taxon>
        <taxon>Liliopsida</taxon>
        <taxon>Poales</taxon>
        <taxon>Poaceae</taxon>
        <taxon>PACMAD clade</taxon>
        <taxon>Panicoideae</taxon>
        <taxon>Andropogonodae</taxon>
        <taxon>Andropogoneae</taxon>
        <taxon>Sorghinae</taxon>
        <taxon>Sorghum</taxon>
    </lineage>
</organism>
<dbReference type="Proteomes" id="UP000807115">
    <property type="component" value="Chromosome 5"/>
</dbReference>
<accession>A0A921QZ34</accession>
<dbReference type="AlphaFoldDB" id="A0A921QZ34"/>
<reference evidence="1" key="1">
    <citation type="journal article" date="2019" name="BMC Genomics">
        <title>A new reference genome for Sorghum bicolor reveals high levels of sequence similarity between sweet and grain genotypes: implications for the genetics of sugar metabolism.</title>
        <authorList>
            <person name="Cooper E.A."/>
            <person name="Brenton Z.W."/>
            <person name="Flinn B.S."/>
            <person name="Jenkins J."/>
            <person name="Shu S."/>
            <person name="Flowers D."/>
            <person name="Luo F."/>
            <person name="Wang Y."/>
            <person name="Xia P."/>
            <person name="Barry K."/>
            <person name="Daum C."/>
            <person name="Lipzen A."/>
            <person name="Yoshinaga Y."/>
            <person name="Schmutz J."/>
            <person name="Saski C."/>
            <person name="Vermerris W."/>
            <person name="Kresovich S."/>
        </authorList>
    </citation>
    <scope>NUCLEOTIDE SEQUENCE</scope>
</reference>
<comment type="caution">
    <text evidence="1">The sequence shown here is derived from an EMBL/GenBank/DDBJ whole genome shotgun (WGS) entry which is preliminary data.</text>
</comment>